<evidence type="ECO:0000313" key="8">
    <source>
        <dbReference type="Proteomes" id="UP001163285"/>
    </source>
</evidence>
<dbReference type="InterPro" id="IPR011004">
    <property type="entry name" value="Trimer_LpxA-like_sf"/>
</dbReference>
<evidence type="ECO:0000313" key="3">
    <source>
        <dbReference type="EMBL" id="GJB91102.1"/>
    </source>
</evidence>
<dbReference type="SUPFAM" id="SSF51161">
    <property type="entry name" value="Trimeric LpxA-like enzymes"/>
    <property type="match status" value="1"/>
</dbReference>
<dbReference type="InterPro" id="IPR050179">
    <property type="entry name" value="Trans_hexapeptide_repeat"/>
</dbReference>
<dbReference type="EC" id="2.3.1.-" evidence="6"/>
<evidence type="ECO:0000313" key="2">
    <source>
        <dbReference type="EMBL" id="GJA64366.1"/>
    </source>
</evidence>
<name>A0A3N6TCR8_AERCA</name>
<keyword evidence="6" id="KW-0012">Acyltransferase</keyword>
<dbReference type="EMBL" id="BPNN01000047">
    <property type="protein sequence ID" value="GJA64366.1"/>
    <property type="molecule type" value="Genomic_DNA"/>
</dbReference>
<evidence type="ECO:0000313" key="6">
    <source>
        <dbReference type="EMBL" id="WGC85986.1"/>
    </source>
</evidence>
<dbReference type="CDD" id="cd03358">
    <property type="entry name" value="LbH_WxcM_N_like"/>
    <property type="match status" value="1"/>
</dbReference>
<dbReference type="Proteomes" id="UP000737420">
    <property type="component" value="Unassembled WGS sequence"/>
</dbReference>
<dbReference type="AlphaFoldDB" id="A0A3N6TCR8"/>
<dbReference type="EMBL" id="JAOCIZ010000093">
    <property type="protein sequence ID" value="MDH1507040.1"/>
    <property type="molecule type" value="Genomic_DNA"/>
</dbReference>
<dbReference type="InterPro" id="IPR001451">
    <property type="entry name" value="Hexapep"/>
</dbReference>
<dbReference type="Proteomes" id="UP001163285">
    <property type="component" value="Chromosome"/>
</dbReference>
<reference evidence="4" key="3">
    <citation type="submission" date="2022-09" db="EMBL/GenBank/DDBJ databases">
        <title>Intensive care unit water sources are persistently colonized with multi-drug resistant bacteria and are the site of extensive horizontal gene transfer of antibiotic resistance genes.</title>
        <authorList>
            <person name="Diorio-Toth L."/>
        </authorList>
    </citation>
    <scope>NUCLEOTIDE SEQUENCE</scope>
    <source>
        <strain evidence="4">GD03710</strain>
    </source>
</reference>
<reference evidence="2 7" key="2">
    <citation type="submission" date="2021-07" db="EMBL/GenBank/DDBJ databases">
        <title>Draft genome sequence of carbapenem-resistant Aeromonas spp. in Japan.</title>
        <authorList>
            <person name="Maehana S."/>
            <person name="Suzuki M."/>
            <person name="Kitasato H."/>
        </authorList>
    </citation>
    <scope>NUCLEOTIDE SEQUENCE [LARGE SCALE GENOMIC DNA]</scope>
    <source>
        <strain evidence="2">KAM351</strain>
        <strain evidence="3 7">KAM382</strain>
    </source>
</reference>
<gene>
    <name evidence="5" type="ORF">JC965_05875</name>
    <name evidence="2" type="ORF">KAM351_29770</name>
    <name evidence="3" type="ORF">KAM382_11630</name>
    <name evidence="4" type="ORF">N5I20_18505</name>
    <name evidence="6" type="ORF">OJY61_22060</name>
</gene>
<sequence length="153" mass="16270">MSEPTRLSVGIRDVSFGERVKLVEPVNLYGCTLADDVFVGPFVEIQSNVSIGRATRIQSHSFICEHVTIGERCFIGHGVMFANDLFQSGAPDPDPASWGRTHIGDGVSIGSNATILPVRICQGAVIGAGAVVTRDITVPGTYAGNPARLLRTF</sequence>
<dbReference type="EMBL" id="CP110176">
    <property type="protein sequence ID" value="WGC85986.1"/>
    <property type="molecule type" value="Genomic_DNA"/>
</dbReference>
<evidence type="ECO:0000313" key="5">
    <source>
        <dbReference type="EMBL" id="QQA62015.1"/>
    </source>
</evidence>
<dbReference type="GO" id="GO:0016746">
    <property type="term" value="F:acyltransferase activity"/>
    <property type="evidence" value="ECO:0007669"/>
    <property type="project" value="UniProtKB-KW"/>
</dbReference>
<dbReference type="Gene3D" id="2.160.10.10">
    <property type="entry name" value="Hexapeptide repeat proteins"/>
    <property type="match status" value="1"/>
</dbReference>
<dbReference type="PANTHER" id="PTHR43300:SF10">
    <property type="entry name" value="2,3,4,5-TETRAHYDROPYRIDINE-2,6-DICARBOXYLATE N-ACETYLTRANSFERASE"/>
    <property type="match status" value="1"/>
</dbReference>
<accession>A0A3N6TCR8</accession>
<dbReference type="Proteomes" id="UP001161704">
    <property type="component" value="Unassembled WGS sequence"/>
</dbReference>
<reference evidence="5" key="1">
    <citation type="submission" date="2020-12" db="EMBL/GenBank/DDBJ databases">
        <title>GES Beta-lactamases isolated from hospital effluents in Brazil.</title>
        <authorList>
            <person name="Conte D."/>
            <person name="Mesa D."/>
            <person name="Palmeiro J.K."/>
            <person name="Dalla-Costa L.M."/>
        </authorList>
    </citation>
    <scope>NUCLEOTIDE SEQUENCE [LARGE SCALE GENOMIC DNA]</scope>
    <source>
        <strain evidence="5">Aero21</strain>
    </source>
</reference>
<evidence type="ECO:0000313" key="4">
    <source>
        <dbReference type="EMBL" id="MDH1507040.1"/>
    </source>
</evidence>
<dbReference type="RefSeq" id="WP_039039413.1">
    <property type="nucleotide sequence ID" value="NZ_AP019195.1"/>
</dbReference>
<protein>
    <submittedName>
        <fullName evidence="2 6">Acyltransferase</fullName>
        <ecNumber evidence="6">2.3.1.-</ecNumber>
    </submittedName>
    <submittedName>
        <fullName evidence="4">N-acetyltransferase</fullName>
    </submittedName>
</protein>
<dbReference type="Pfam" id="PF14602">
    <property type="entry name" value="Hexapep_2"/>
    <property type="match status" value="2"/>
</dbReference>
<keyword evidence="6" id="KW-0808">Transferase</keyword>
<dbReference type="EMBL" id="CP065937">
    <property type="protein sequence ID" value="QQA62015.1"/>
    <property type="molecule type" value="Genomic_DNA"/>
</dbReference>
<dbReference type="EMBL" id="BPOP01000008">
    <property type="protein sequence ID" value="GJB91102.1"/>
    <property type="molecule type" value="Genomic_DNA"/>
</dbReference>
<reference evidence="6" key="4">
    <citation type="submission" date="2023-04" db="EMBL/GenBank/DDBJ databases">
        <title>Whole Genome Sequence of Multi-drug resistant Aeromonas caviae as a gut pathogen in newborn.</title>
        <authorList>
            <person name="Jadhav S.V."/>
            <person name="Saroj S.D."/>
            <person name="Saha U.B."/>
            <person name="Sen S."/>
            <person name="Kher A."/>
        </authorList>
    </citation>
    <scope>NUCLEOTIDE SEQUENCE</scope>
    <source>
        <strain evidence="6">SVJ23</strain>
    </source>
</reference>
<evidence type="ECO:0000256" key="1">
    <source>
        <dbReference type="ARBA" id="ARBA00007274"/>
    </source>
</evidence>
<comment type="similarity">
    <text evidence="1">Belongs to the transferase hexapeptide repeat family.</text>
</comment>
<dbReference type="PANTHER" id="PTHR43300">
    <property type="entry name" value="ACETYLTRANSFERASE"/>
    <property type="match status" value="1"/>
</dbReference>
<organism evidence="6 8">
    <name type="scientific">Aeromonas caviae</name>
    <name type="common">Aeromonas punctata</name>
    <dbReference type="NCBI Taxonomy" id="648"/>
    <lineage>
        <taxon>Bacteria</taxon>
        <taxon>Pseudomonadati</taxon>
        <taxon>Pseudomonadota</taxon>
        <taxon>Gammaproteobacteria</taxon>
        <taxon>Aeromonadales</taxon>
        <taxon>Aeromonadaceae</taxon>
        <taxon>Aeromonas</taxon>
    </lineage>
</organism>
<proteinExistence type="inferred from homology"/>
<dbReference type="Proteomes" id="UP000886934">
    <property type="component" value="Unassembled WGS sequence"/>
</dbReference>
<evidence type="ECO:0000313" key="7">
    <source>
        <dbReference type="Proteomes" id="UP000737420"/>
    </source>
</evidence>